<reference evidence="1 2" key="1">
    <citation type="submission" date="2019-03" db="EMBL/GenBank/DDBJ databases">
        <authorList>
            <person name="Kim M.K.M."/>
        </authorList>
    </citation>
    <scope>NUCLEOTIDE SEQUENCE [LARGE SCALE GENOMIC DNA]</scope>
    <source>
        <strain evidence="1 2">18JY21-1</strain>
    </source>
</reference>
<evidence type="ECO:0000313" key="2">
    <source>
        <dbReference type="Proteomes" id="UP000295418"/>
    </source>
</evidence>
<dbReference type="RefSeq" id="WP_132419443.1">
    <property type="nucleotide sequence ID" value="NZ_SKFG01000021.1"/>
</dbReference>
<dbReference type="AlphaFoldDB" id="A0A4R4E6F8"/>
<accession>A0A4R4E6F8</accession>
<keyword evidence="2" id="KW-1185">Reference proteome</keyword>
<dbReference type="OrthoDB" id="2629456at2"/>
<dbReference type="Proteomes" id="UP000295418">
    <property type="component" value="Unassembled WGS sequence"/>
</dbReference>
<sequence length="156" mass="17751">MYSTELYMNEKLQMITYVLSSGYKGSFPATVRQAKEIFRCFEQGQKIVFNVGDETYAINPDHVASMHVHGLNEASKSVNLPLDDQQDELAKAYHNALDLFKIECKCSATYVVNIKKDTEYGKCNACKEKLFVDRSKGRVPTYKGDAWIMTNKTSVR</sequence>
<comment type="caution">
    <text evidence="1">The sequence shown here is derived from an EMBL/GenBank/DDBJ whole genome shotgun (WGS) entry which is preliminary data.</text>
</comment>
<gene>
    <name evidence="1" type="ORF">E0485_17955</name>
</gene>
<proteinExistence type="predicted"/>
<organism evidence="1 2">
    <name type="scientific">Paenibacillus albiflavus</name>
    <dbReference type="NCBI Taxonomy" id="2545760"/>
    <lineage>
        <taxon>Bacteria</taxon>
        <taxon>Bacillati</taxon>
        <taxon>Bacillota</taxon>
        <taxon>Bacilli</taxon>
        <taxon>Bacillales</taxon>
        <taxon>Paenibacillaceae</taxon>
        <taxon>Paenibacillus</taxon>
    </lineage>
</organism>
<name>A0A4R4E6F8_9BACL</name>
<evidence type="ECO:0000313" key="1">
    <source>
        <dbReference type="EMBL" id="TCZ75276.1"/>
    </source>
</evidence>
<dbReference type="EMBL" id="SKFG01000021">
    <property type="protein sequence ID" value="TCZ75276.1"/>
    <property type="molecule type" value="Genomic_DNA"/>
</dbReference>
<protein>
    <submittedName>
        <fullName evidence="1">Uncharacterized protein</fullName>
    </submittedName>
</protein>